<gene>
    <name evidence="3" type="ORF">PXK24_21725</name>
</gene>
<dbReference type="AlphaFoldDB" id="A0ABD4XFZ2"/>
<evidence type="ECO:0000313" key="4">
    <source>
        <dbReference type="Proteomes" id="UP001218364"/>
    </source>
</evidence>
<dbReference type="Proteomes" id="UP001218364">
    <property type="component" value="Unassembled WGS sequence"/>
</dbReference>
<proteinExistence type="predicted"/>
<dbReference type="Gene3D" id="3.90.1750.20">
    <property type="entry name" value="Putative Large Serine Recombinase, Chain B, Domain 2"/>
    <property type="match status" value="1"/>
</dbReference>
<comment type="caution">
    <text evidence="3">The sequence shown here is derived from an EMBL/GenBank/DDBJ whole genome shotgun (WGS) entry which is preliminary data.</text>
</comment>
<dbReference type="PANTHER" id="PTHR30461">
    <property type="entry name" value="DNA-INVERTASE FROM LAMBDOID PROPHAGE"/>
    <property type="match status" value="1"/>
</dbReference>
<dbReference type="PANTHER" id="PTHR30461:SF23">
    <property type="entry name" value="DNA RECOMBINASE-RELATED"/>
    <property type="match status" value="1"/>
</dbReference>
<dbReference type="Pfam" id="PF07508">
    <property type="entry name" value="Recombinase"/>
    <property type="match status" value="1"/>
</dbReference>
<name>A0ABD4XFZ2_9RHOB</name>
<feature type="non-terminal residue" evidence="3">
    <location>
        <position position="1"/>
    </location>
</feature>
<dbReference type="InterPro" id="IPR050639">
    <property type="entry name" value="SSR_resolvase"/>
</dbReference>
<dbReference type="InterPro" id="IPR038109">
    <property type="entry name" value="DNA_bind_recomb_sf"/>
</dbReference>
<dbReference type="InterPro" id="IPR011109">
    <property type="entry name" value="DNA_bind_recombinase_dom"/>
</dbReference>
<evidence type="ECO:0000313" key="3">
    <source>
        <dbReference type="EMBL" id="MDE4168282.1"/>
    </source>
</evidence>
<feature type="domain" description="Recombinase" evidence="2">
    <location>
        <begin position="27"/>
        <end position="151"/>
    </location>
</feature>
<accession>A0ABD4XFZ2</accession>
<feature type="region of interest" description="Disordered" evidence="1">
    <location>
        <begin position="74"/>
        <end position="96"/>
    </location>
</feature>
<organism evidence="3 4">
    <name type="scientific">Phaeobacter gallaeciensis</name>
    <dbReference type="NCBI Taxonomy" id="60890"/>
    <lineage>
        <taxon>Bacteria</taxon>
        <taxon>Pseudomonadati</taxon>
        <taxon>Pseudomonadota</taxon>
        <taxon>Alphaproteobacteria</taxon>
        <taxon>Rhodobacterales</taxon>
        <taxon>Roseobacteraceae</taxon>
        <taxon>Phaeobacter</taxon>
    </lineage>
</organism>
<dbReference type="EMBL" id="JARCJK010000048">
    <property type="protein sequence ID" value="MDE4168282.1"/>
    <property type="molecule type" value="Genomic_DNA"/>
</dbReference>
<sequence length="151" mass="16425">IHRPDGTEADHALTFKMDQLGGADHLAYGYCVTPAGEGLNREIVPSEAMIIRRIFNEYANGKSPGAIAASLNAEGIPSPSGRKWNDSTIRGNAKKRDGMLRNEAYVGGITYGRNRFSRDPDTGNRISRPAAEEHQIVYGDAPELAIIEDDV</sequence>
<reference evidence="3 4" key="1">
    <citation type="submission" date="2023-02" db="EMBL/GenBank/DDBJ databases">
        <title>Population genomics of bacteria associated with diatom.</title>
        <authorList>
            <person name="Xie J."/>
            <person name="Wang H."/>
        </authorList>
    </citation>
    <scope>NUCLEOTIDE SEQUENCE [LARGE SCALE GENOMIC DNA]</scope>
    <source>
        <strain evidence="3 4">PT47_8</strain>
    </source>
</reference>
<evidence type="ECO:0000259" key="2">
    <source>
        <dbReference type="PROSITE" id="PS51737"/>
    </source>
</evidence>
<dbReference type="RefSeq" id="WP_274840388.1">
    <property type="nucleotide sequence ID" value="NZ_JARCJF010000048.1"/>
</dbReference>
<protein>
    <submittedName>
        <fullName evidence="3">Recombinase family protein</fullName>
    </submittedName>
</protein>
<evidence type="ECO:0000256" key="1">
    <source>
        <dbReference type="SAM" id="MobiDB-lite"/>
    </source>
</evidence>
<dbReference type="PROSITE" id="PS51737">
    <property type="entry name" value="RECOMBINASE_DNA_BIND"/>
    <property type="match status" value="1"/>
</dbReference>